<keyword evidence="9" id="KW-0594">Phospholipid biosynthesis</keyword>
<dbReference type="InterPro" id="IPR016064">
    <property type="entry name" value="NAD/diacylglycerol_kinase_sf"/>
</dbReference>
<keyword evidence="10" id="KW-1208">Phospholipid metabolism</keyword>
<dbReference type="InterPro" id="IPR005218">
    <property type="entry name" value="Diacylglycerol/lipid_kinase"/>
</dbReference>
<dbReference type="EMBL" id="JBHSOZ010000004">
    <property type="protein sequence ID" value="MFC5713167.1"/>
    <property type="molecule type" value="Genomic_DNA"/>
</dbReference>
<gene>
    <name evidence="12" type="ORF">ACFPU1_10255</name>
</gene>
<proteinExistence type="inferred from homology"/>
<organism evidence="12 13">
    <name type="scientific">Thalassorhabdus alkalitolerans</name>
    <dbReference type="NCBI Taxonomy" id="2282697"/>
    <lineage>
        <taxon>Bacteria</taxon>
        <taxon>Bacillati</taxon>
        <taxon>Bacillota</taxon>
        <taxon>Bacilli</taxon>
        <taxon>Bacillales</taxon>
        <taxon>Bacillaceae</taxon>
        <taxon>Thalassorhabdus</taxon>
    </lineage>
</organism>
<dbReference type="PANTHER" id="PTHR12358">
    <property type="entry name" value="SPHINGOSINE KINASE"/>
    <property type="match status" value="1"/>
</dbReference>
<dbReference type="InterPro" id="IPR045540">
    <property type="entry name" value="YegS/DAGK_C"/>
</dbReference>
<evidence type="ECO:0000256" key="1">
    <source>
        <dbReference type="ARBA" id="ARBA00001946"/>
    </source>
</evidence>
<evidence type="ECO:0000256" key="9">
    <source>
        <dbReference type="ARBA" id="ARBA00023209"/>
    </source>
</evidence>
<keyword evidence="4 12" id="KW-0808">Transferase</keyword>
<keyword evidence="13" id="KW-1185">Reference proteome</keyword>
<keyword evidence="6 12" id="KW-0418">Kinase</keyword>
<name>A0ABW0YR18_9BACI</name>
<dbReference type="InterPro" id="IPR050187">
    <property type="entry name" value="Lipid_Phosphate_FormReg"/>
</dbReference>
<evidence type="ECO:0000256" key="6">
    <source>
        <dbReference type="ARBA" id="ARBA00022777"/>
    </source>
</evidence>
<comment type="cofactor">
    <cofactor evidence="1">
        <name>Mg(2+)</name>
        <dbReference type="ChEBI" id="CHEBI:18420"/>
    </cofactor>
</comment>
<evidence type="ECO:0000259" key="11">
    <source>
        <dbReference type="PROSITE" id="PS50146"/>
    </source>
</evidence>
<dbReference type="Gene3D" id="3.40.50.10330">
    <property type="entry name" value="Probable inorganic polyphosphate/atp-NAD kinase, domain 1"/>
    <property type="match status" value="1"/>
</dbReference>
<protein>
    <submittedName>
        <fullName evidence="12">Diacylglycerol/lipid kinase family protein</fullName>
        <ecNumber evidence="12">2.7.1.-</ecNumber>
    </submittedName>
</protein>
<dbReference type="InterPro" id="IPR001206">
    <property type="entry name" value="Diacylglycerol_kinase_cat_dom"/>
</dbReference>
<dbReference type="EC" id="2.7.1.-" evidence="12"/>
<evidence type="ECO:0000256" key="8">
    <source>
        <dbReference type="ARBA" id="ARBA00023098"/>
    </source>
</evidence>
<comment type="similarity">
    <text evidence="2">Belongs to the diacylglycerol/lipid kinase family.</text>
</comment>
<dbReference type="Pfam" id="PF19279">
    <property type="entry name" value="YegS_C"/>
    <property type="match status" value="1"/>
</dbReference>
<dbReference type="Gene3D" id="2.60.200.40">
    <property type="match status" value="1"/>
</dbReference>
<dbReference type="NCBIfam" id="TIGR00147">
    <property type="entry name" value="YegS/Rv2252/BmrU family lipid kinase"/>
    <property type="match status" value="1"/>
</dbReference>
<accession>A0ABW0YR18</accession>
<comment type="caution">
    <text evidence="12">The sequence shown here is derived from an EMBL/GenBank/DDBJ whole genome shotgun (WGS) entry which is preliminary data.</text>
</comment>
<evidence type="ECO:0000256" key="10">
    <source>
        <dbReference type="ARBA" id="ARBA00023264"/>
    </source>
</evidence>
<dbReference type="RefSeq" id="WP_385940709.1">
    <property type="nucleotide sequence ID" value="NZ_JBHSOZ010000004.1"/>
</dbReference>
<evidence type="ECO:0000256" key="2">
    <source>
        <dbReference type="ARBA" id="ARBA00005983"/>
    </source>
</evidence>
<evidence type="ECO:0000256" key="7">
    <source>
        <dbReference type="ARBA" id="ARBA00022840"/>
    </source>
</evidence>
<dbReference type="SMART" id="SM00046">
    <property type="entry name" value="DAGKc"/>
    <property type="match status" value="1"/>
</dbReference>
<dbReference type="SUPFAM" id="SSF111331">
    <property type="entry name" value="NAD kinase/diacylglycerol kinase-like"/>
    <property type="match status" value="1"/>
</dbReference>
<dbReference type="PANTHER" id="PTHR12358:SF107">
    <property type="entry name" value="LIPID KINASE BMRU-RELATED"/>
    <property type="match status" value="1"/>
</dbReference>
<evidence type="ECO:0000256" key="5">
    <source>
        <dbReference type="ARBA" id="ARBA00022741"/>
    </source>
</evidence>
<evidence type="ECO:0000256" key="3">
    <source>
        <dbReference type="ARBA" id="ARBA00022516"/>
    </source>
</evidence>
<feature type="domain" description="DAGKc" evidence="11">
    <location>
        <begin position="1"/>
        <end position="132"/>
    </location>
</feature>
<dbReference type="Proteomes" id="UP001596142">
    <property type="component" value="Unassembled WGS sequence"/>
</dbReference>
<evidence type="ECO:0000256" key="4">
    <source>
        <dbReference type="ARBA" id="ARBA00022679"/>
    </source>
</evidence>
<keyword evidence="3" id="KW-0444">Lipid biosynthesis</keyword>
<keyword evidence="8" id="KW-0443">Lipid metabolism</keyword>
<dbReference type="PROSITE" id="PS50146">
    <property type="entry name" value="DAGK"/>
    <property type="match status" value="1"/>
</dbReference>
<reference evidence="13" key="1">
    <citation type="journal article" date="2019" name="Int. J. Syst. Evol. Microbiol.">
        <title>The Global Catalogue of Microorganisms (GCM) 10K type strain sequencing project: providing services to taxonomists for standard genome sequencing and annotation.</title>
        <authorList>
            <consortium name="The Broad Institute Genomics Platform"/>
            <consortium name="The Broad Institute Genome Sequencing Center for Infectious Disease"/>
            <person name="Wu L."/>
            <person name="Ma J."/>
        </authorList>
    </citation>
    <scope>NUCLEOTIDE SEQUENCE [LARGE SCALE GENOMIC DNA]</scope>
    <source>
        <strain evidence="13">CECT 7184</strain>
    </source>
</reference>
<dbReference type="Pfam" id="PF00781">
    <property type="entry name" value="DAGK_cat"/>
    <property type="match status" value="1"/>
</dbReference>
<evidence type="ECO:0000313" key="12">
    <source>
        <dbReference type="EMBL" id="MFC5713167.1"/>
    </source>
</evidence>
<keyword evidence="7" id="KW-0067">ATP-binding</keyword>
<keyword evidence="5" id="KW-0547">Nucleotide-binding</keyword>
<dbReference type="GO" id="GO:0016301">
    <property type="term" value="F:kinase activity"/>
    <property type="evidence" value="ECO:0007669"/>
    <property type="project" value="UniProtKB-KW"/>
</dbReference>
<dbReference type="InterPro" id="IPR017438">
    <property type="entry name" value="ATP-NAD_kinase_N"/>
</dbReference>
<evidence type="ECO:0000313" key="13">
    <source>
        <dbReference type="Proteomes" id="UP001596142"/>
    </source>
</evidence>
<sequence>MFKKALLVYKGNVSEKEIGNELNEAISTFMLHIKELVIVKTEEEGEGEEICKAHGNEVELILIYGGDGTVHECLNGLKEINPSPVIGVLPGGTANDFSRSLNVPQNIKKAAEALMNDSKPINIDVGQADDRVFTNFLGVGLVSDTSESVNENIKNLFGKAGYYLSAFQHLTEGNTFSFVLKHGETVVEDEAVMILIANGKYLGGQEIPGGSISPADGLLDVFIVYEAGLPLLKDFLVAKRTFEWNQDKSQVVHFQASSLHLDTSVPQKVDMDGEIYAETPVEINVVSKQFSFLVGNSRR</sequence>